<organism evidence="1 2">
    <name type="scientific">Peptoclostridium litorale DSM 5388</name>
    <dbReference type="NCBI Taxonomy" id="1121324"/>
    <lineage>
        <taxon>Bacteria</taxon>
        <taxon>Bacillati</taxon>
        <taxon>Bacillota</taxon>
        <taxon>Clostridia</taxon>
        <taxon>Peptostreptococcales</taxon>
        <taxon>Peptoclostridiaceae</taxon>
        <taxon>Peptoclostridium</taxon>
    </lineage>
</organism>
<proteinExistence type="predicted"/>
<dbReference type="Proteomes" id="UP000027946">
    <property type="component" value="Unassembled WGS sequence"/>
</dbReference>
<dbReference type="RefSeq" id="WP_038265606.1">
    <property type="nucleotide sequence ID" value="NZ_FSRH01000018.1"/>
</dbReference>
<protein>
    <submittedName>
        <fullName evidence="1">Uncharacterized protein</fullName>
    </submittedName>
</protein>
<reference evidence="1 2" key="1">
    <citation type="submission" date="2014-03" db="EMBL/GenBank/DDBJ databases">
        <title>Genome sequence of Clostridium litorale W6, DSM 5388.</title>
        <authorList>
            <person name="Poehlein A."/>
            <person name="Jagirdar A."/>
            <person name="Khonsari B."/>
            <person name="Chibani C.M."/>
            <person name="Gutierrez Gutierrez D.A."/>
            <person name="Davydova E."/>
            <person name="Alghaithi H.S."/>
            <person name="Nair K.P."/>
            <person name="Dhamotharan K."/>
            <person name="Chandran L."/>
            <person name="G W."/>
            <person name="Daniel R."/>
        </authorList>
    </citation>
    <scope>NUCLEOTIDE SEQUENCE [LARGE SCALE GENOMIC DNA]</scope>
    <source>
        <strain evidence="1 2">W6</strain>
    </source>
</reference>
<accession>A0A069RL44</accession>
<name>A0A069RL44_PEPLI</name>
<gene>
    <name evidence="1" type="ORF">CLIT_12c00050</name>
</gene>
<keyword evidence="2" id="KW-1185">Reference proteome</keyword>
<evidence type="ECO:0000313" key="2">
    <source>
        <dbReference type="Proteomes" id="UP000027946"/>
    </source>
</evidence>
<comment type="caution">
    <text evidence="1">The sequence shown here is derived from an EMBL/GenBank/DDBJ whole genome shotgun (WGS) entry which is preliminary data.</text>
</comment>
<sequence>MIRKEAKRFFSVLMTMLMVLSVFSGSVATLYSVDAYSAPYTYWFEEGTGGATGQKVIKMKFPGKTVSGVVKSDIDVNDAYAEATANYAYTGSGDTITISFADIGYKDGGYELTFNPGAITFSNFTQPVAYTVEFFARDINPGAQTLFVDSSNTSHTNDEILARNTFDDITLTYEGETITEVDVAHEQLEASTDANYLTNITVKTIPEVQKLKIKFVGTTVSKDEEMLLYSTEGGSNVDDSVVTANVFKTSIVGIKDSEIDMTLYSYDGNGKFINEKTILMISNGDGQEDPAGGILSRSENSVADVMNGNVDDFEAMLNNLTSLDELKVSYKNSEGVRYVSNIHELAETFVDPDVHHVMLTSSMISNAELTFDNDTMYIDGQNNTYTGDMKLLNTGAAVARMSDIEVDGKITVDVSSQGKAYFENVTADEIKIISSDNQNCVHISNSDVEKVTVANNTNVKVIIEGTTQIDQMDIMPKAAANKVEIVNASTVGDSAVTVINVKNVDTDSPVIKLSGEFVDPNVPSDIKTDVEQDTSAVDDGTKSDLEIMTISDCTGKEIEEAGGLRIVLRLDGESKFDTSKTTQLIAAVNAAVGATTPLEFTGNIANASVSFIGSDKIAVIIVPASEFVYGNLTTDEVEFTVESSTLVTGIDDIVSGTVEAGSSLEDDITFDVSRSADLTALSINSQLEDATGINLTLTGATNYTIFEYIVAANQNSITGSWTALTDANISGVAKADNGKYLYIRQKTQTGNMRQLGRIIGLDTTAPTITSVVLTDADADGVIETATVTFSEEISDAAATAYVAGNGTNTIGGQAITNVATGSAADDEILIFTTADGGAIGTGVVDLLLAEGADGLNITDIAGNDLADVTPSTVTETDKAGPVVLTAVFDDSATNDGNIENGEKITITFSEDTNEAAVTTAAAIDALLDIDTVNTFDTTEHTVASSTAVSATWTDAKTLEVTFTTAGAVDILAGDFIKAKTGVTDTATTPNASPTASVTGGNALAITDAN</sequence>
<dbReference type="STRING" id="1121324.CLIT_12c00050"/>
<dbReference type="EMBL" id="JJMM01000012">
    <property type="protein sequence ID" value="KDR94937.1"/>
    <property type="molecule type" value="Genomic_DNA"/>
</dbReference>
<dbReference type="AlphaFoldDB" id="A0A069RL44"/>
<evidence type="ECO:0000313" key="1">
    <source>
        <dbReference type="EMBL" id="KDR94937.1"/>
    </source>
</evidence>